<sequence>MPIALTVLLAEAETAALDRHIAAHRPGHTREEMVAEIVARWLEAQEPATRTHPDEGLRPEELNASNDS</sequence>
<evidence type="ECO:0000313" key="3">
    <source>
        <dbReference type="Proteomes" id="UP000619295"/>
    </source>
</evidence>
<name>A0A927EBP7_9HYPH</name>
<proteinExistence type="predicted"/>
<protein>
    <recommendedName>
        <fullName evidence="4">Ribbon-helix-helix protein, CopG family</fullName>
    </recommendedName>
</protein>
<organism evidence="2 3">
    <name type="scientific">Bosea spartocytisi</name>
    <dbReference type="NCBI Taxonomy" id="2773451"/>
    <lineage>
        <taxon>Bacteria</taxon>
        <taxon>Pseudomonadati</taxon>
        <taxon>Pseudomonadota</taxon>
        <taxon>Alphaproteobacteria</taxon>
        <taxon>Hyphomicrobiales</taxon>
        <taxon>Boseaceae</taxon>
        <taxon>Bosea</taxon>
    </lineage>
</organism>
<reference evidence="2" key="1">
    <citation type="submission" date="2020-09" db="EMBL/GenBank/DDBJ databases">
        <title>Bosea spartocytisi sp. nov. a root nodule endophyte of Spartocytisus supranubius in the high mountain ecosystem fo the Teide National Park (Canary Islands, Spain).</title>
        <authorList>
            <person name="Pulido-Suarez L."/>
            <person name="Peix A."/>
            <person name="Igual J.M."/>
            <person name="Socas-Perez N."/>
            <person name="Velazquez E."/>
            <person name="Flores-Felix J.D."/>
            <person name="Leon-Barrios M."/>
        </authorList>
    </citation>
    <scope>NUCLEOTIDE SEQUENCE</scope>
    <source>
        <strain evidence="2">SSUT16</strain>
    </source>
</reference>
<dbReference type="EMBL" id="JACXWY010000013">
    <property type="protein sequence ID" value="MBD3847884.1"/>
    <property type="molecule type" value="Genomic_DNA"/>
</dbReference>
<evidence type="ECO:0008006" key="4">
    <source>
        <dbReference type="Google" id="ProtNLM"/>
    </source>
</evidence>
<evidence type="ECO:0000256" key="1">
    <source>
        <dbReference type="SAM" id="MobiDB-lite"/>
    </source>
</evidence>
<feature type="region of interest" description="Disordered" evidence="1">
    <location>
        <begin position="44"/>
        <end position="68"/>
    </location>
</feature>
<gene>
    <name evidence="2" type="ORF">IED13_19470</name>
</gene>
<comment type="caution">
    <text evidence="2">The sequence shown here is derived from an EMBL/GenBank/DDBJ whole genome shotgun (WGS) entry which is preliminary data.</text>
</comment>
<dbReference type="RefSeq" id="WP_142020985.1">
    <property type="nucleotide sequence ID" value="NZ_JACXWY010000013.1"/>
</dbReference>
<accession>A0A927EBP7</accession>
<evidence type="ECO:0000313" key="2">
    <source>
        <dbReference type="EMBL" id="MBD3847884.1"/>
    </source>
</evidence>
<feature type="compositionally biased region" description="Basic and acidic residues" evidence="1">
    <location>
        <begin position="49"/>
        <end position="61"/>
    </location>
</feature>
<dbReference type="Proteomes" id="UP000619295">
    <property type="component" value="Unassembled WGS sequence"/>
</dbReference>
<keyword evidence="3" id="KW-1185">Reference proteome</keyword>
<dbReference type="AlphaFoldDB" id="A0A927EBP7"/>